<dbReference type="OrthoDB" id="5131365at2759"/>
<comment type="caution">
    <text evidence="1">The sequence shown here is derived from an EMBL/GenBank/DDBJ whole genome shotgun (WGS) entry which is preliminary data.</text>
</comment>
<reference evidence="1" key="1">
    <citation type="journal article" date="2021" name="Nat. Commun.">
        <title>Genetic determinants of endophytism in the Arabidopsis root mycobiome.</title>
        <authorList>
            <person name="Mesny F."/>
            <person name="Miyauchi S."/>
            <person name="Thiergart T."/>
            <person name="Pickel B."/>
            <person name="Atanasova L."/>
            <person name="Karlsson M."/>
            <person name="Huettel B."/>
            <person name="Barry K.W."/>
            <person name="Haridas S."/>
            <person name="Chen C."/>
            <person name="Bauer D."/>
            <person name="Andreopoulos W."/>
            <person name="Pangilinan J."/>
            <person name="LaButti K."/>
            <person name="Riley R."/>
            <person name="Lipzen A."/>
            <person name="Clum A."/>
            <person name="Drula E."/>
            <person name="Henrissat B."/>
            <person name="Kohler A."/>
            <person name="Grigoriev I.V."/>
            <person name="Martin F.M."/>
            <person name="Hacquard S."/>
        </authorList>
    </citation>
    <scope>NUCLEOTIDE SEQUENCE</scope>
    <source>
        <strain evidence="1">MPI-CAGE-AT-0021</strain>
    </source>
</reference>
<proteinExistence type="predicted"/>
<dbReference type="Proteomes" id="UP000717696">
    <property type="component" value="Unassembled WGS sequence"/>
</dbReference>
<organism evidence="1 2">
    <name type="scientific">Dactylonectria estremocensis</name>
    <dbReference type="NCBI Taxonomy" id="1079267"/>
    <lineage>
        <taxon>Eukaryota</taxon>
        <taxon>Fungi</taxon>
        <taxon>Dikarya</taxon>
        <taxon>Ascomycota</taxon>
        <taxon>Pezizomycotina</taxon>
        <taxon>Sordariomycetes</taxon>
        <taxon>Hypocreomycetidae</taxon>
        <taxon>Hypocreales</taxon>
        <taxon>Nectriaceae</taxon>
        <taxon>Dactylonectria</taxon>
    </lineage>
</organism>
<accession>A0A9P9ICQ1</accession>
<gene>
    <name evidence="1" type="ORF">B0J13DRAFT_533533</name>
</gene>
<dbReference type="AlphaFoldDB" id="A0A9P9ICQ1"/>
<evidence type="ECO:0000313" key="1">
    <source>
        <dbReference type="EMBL" id="KAH7114710.1"/>
    </source>
</evidence>
<name>A0A9P9ICQ1_9HYPO</name>
<dbReference type="EMBL" id="JAGMUU010000041">
    <property type="protein sequence ID" value="KAH7114710.1"/>
    <property type="molecule type" value="Genomic_DNA"/>
</dbReference>
<protein>
    <submittedName>
        <fullName evidence="1">Uncharacterized protein</fullName>
    </submittedName>
</protein>
<sequence>MFFSCRETIAAAAVTDNSVNDWSSDDENNTQLRNESVSKIQPGRHVHAPRPSQLRLPENTLLFVPYDDWTPDESYVEHPPTCIRYVLEWKFTFNNRSIAKQTEEDLVVAPSDFWNEELLAKIEEIAKTTSKPCKADSTIIVMSVNDRSESDITKSFKELQIKWSIVERQLQAWSHLLRIGKKLKINVSISTVSFKYVENSKTPCITGRGATAAQFLRGVGPTFFLVLRA</sequence>
<keyword evidence="2" id="KW-1185">Reference proteome</keyword>
<evidence type="ECO:0000313" key="2">
    <source>
        <dbReference type="Proteomes" id="UP000717696"/>
    </source>
</evidence>